<reference evidence="2" key="1">
    <citation type="journal article" date="2014" name="Int. J. Syst. Evol. Microbiol.">
        <title>Complete genome sequence of Corynebacterium casei LMG S-19264T (=DSM 44701T), isolated from a smear-ripened cheese.</title>
        <authorList>
            <consortium name="US DOE Joint Genome Institute (JGI-PGF)"/>
            <person name="Walter F."/>
            <person name="Albersmeier A."/>
            <person name="Kalinowski J."/>
            <person name="Ruckert C."/>
        </authorList>
    </citation>
    <scope>NUCLEOTIDE SEQUENCE</scope>
    <source>
        <strain evidence="2">CGMCC 4.5737</strain>
    </source>
</reference>
<proteinExistence type="predicted"/>
<protein>
    <recommendedName>
        <fullName evidence="4">Subtilin biosynthesis protein spaC</fullName>
    </recommendedName>
</protein>
<evidence type="ECO:0008006" key="4">
    <source>
        <dbReference type="Google" id="ProtNLM"/>
    </source>
</evidence>
<accession>A0A8J3C9C5</accession>
<sequence length="397" mass="41798">MVASRVDRNIAGSTVDVASRALLAWADHGASTTDPGPVVLASTLDRTDPAVGRALRAWLAGLRDRTCAHPGLFGGLAGQLAGLRLIATLHPAAGNAADAIATLLARGAREGVWATEHVGFLDYDLIGGPAGVLLAHCVHGPRDGELAPFAMHLATLCEDPELNGLRCRVYGEHKLLHWTQDRINVGLGHGVPGVAVALAAAVRADPADERAAAALRRVGRWLANEAYGDERGILTWCGTGRDGERPAPGAHPRQAWCYGAPGVAWSLWEASAALAARGTRTVAEELGDVAVTAMRSLCRNYDESFHLFGDTASDRLAICHGAAGVLAVADAFARWADLTEAAQLRDRLREHLEQHLDEVVALAPTNMRLLDGAAGVLAVLCSTAGASRDWMPLVALR</sequence>
<dbReference type="InterPro" id="IPR007822">
    <property type="entry name" value="LANC-like"/>
</dbReference>
<dbReference type="EMBL" id="BMMK01000001">
    <property type="protein sequence ID" value="GGM33198.1"/>
    <property type="molecule type" value="Genomic_DNA"/>
</dbReference>
<feature type="binding site" evidence="1">
    <location>
        <position position="320"/>
    </location>
    <ligand>
        <name>Zn(2+)</name>
        <dbReference type="ChEBI" id="CHEBI:29105"/>
    </ligand>
</feature>
<evidence type="ECO:0000313" key="2">
    <source>
        <dbReference type="EMBL" id="GGM33198.1"/>
    </source>
</evidence>
<dbReference type="PRINTS" id="PR01950">
    <property type="entry name" value="LANCSUPER"/>
</dbReference>
<comment type="caution">
    <text evidence="2">The sequence shown here is derived from an EMBL/GenBank/DDBJ whole genome shotgun (WGS) entry which is preliminary data.</text>
</comment>
<evidence type="ECO:0000256" key="1">
    <source>
        <dbReference type="PIRSR" id="PIRSR607822-1"/>
    </source>
</evidence>
<dbReference type="SMART" id="SM01260">
    <property type="entry name" value="LANC_like"/>
    <property type="match status" value="1"/>
</dbReference>
<organism evidence="2 3">
    <name type="scientific">Longimycelium tulufanense</name>
    <dbReference type="NCBI Taxonomy" id="907463"/>
    <lineage>
        <taxon>Bacteria</taxon>
        <taxon>Bacillati</taxon>
        <taxon>Actinomycetota</taxon>
        <taxon>Actinomycetes</taxon>
        <taxon>Pseudonocardiales</taxon>
        <taxon>Pseudonocardiaceae</taxon>
        <taxon>Longimycelium</taxon>
    </lineage>
</organism>
<reference evidence="2" key="2">
    <citation type="submission" date="2020-09" db="EMBL/GenBank/DDBJ databases">
        <authorList>
            <person name="Sun Q."/>
            <person name="Zhou Y."/>
        </authorList>
    </citation>
    <scope>NUCLEOTIDE SEQUENCE</scope>
    <source>
        <strain evidence="2">CGMCC 4.5737</strain>
    </source>
</reference>
<dbReference type="GO" id="GO:0046872">
    <property type="term" value="F:metal ion binding"/>
    <property type="evidence" value="ECO:0007669"/>
    <property type="project" value="UniProtKB-KW"/>
</dbReference>
<feature type="binding site" evidence="1">
    <location>
        <position position="319"/>
    </location>
    <ligand>
        <name>Zn(2+)</name>
        <dbReference type="ChEBI" id="CHEBI:29105"/>
    </ligand>
</feature>
<dbReference type="Proteomes" id="UP000637578">
    <property type="component" value="Unassembled WGS sequence"/>
</dbReference>
<keyword evidence="1" id="KW-0862">Zinc</keyword>
<feature type="binding site" evidence="1">
    <location>
        <position position="257"/>
    </location>
    <ligand>
        <name>Zn(2+)</name>
        <dbReference type="ChEBI" id="CHEBI:29105"/>
    </ligand>
</feature>
<keyword evidence="1" id="KW-0479">Metal-binding</keyword>
<dbReference type="AlphaFoldDB" id="A0A8J3C9C5"/>
<gene>
    <name evidence="2" type="ORF">GCM10012275_00810</name>
</gene>
<dbReference type="PRINTS" id="PR01955">
    <property type="entry name" value="LANCFRANKIA"/>
</dbReference>
<keyword evidence="3" id="KW-1185">Reference proteome</keyword>
<evidence type="ECO:0000313" key="3">
    <source>
        <dbReference type="Proteomes" id="UP000637578"/>
    </source>
</evidence>
<name>A0A8J3C9C5_9PSEU</name>
<dbReference type="Pfam" id="PF05147">
    <property type="entry name" value="LANC_like"/>
    <property type="match status" value="1"/>
</dbReference>
<dbReference type="SUPFAM" id="SSF158745">
    <property type="entry name" value="LanC-like"/>
    <property type="match status" value="1"/>
</dbReference>
<dbReference type="GO" id="GO:0031179">
    <property type="term" value="P:peptide modification"/>
    <property type="evidence" value="ECO:0007669"/>
    <property type="project" value="InterPro"/>
</dbReference>
<dbReference type="Gene3D" id="1.50.10.20">
    <property type="match status" value="1"/>
</dbReference>